<evidence type="ECO:0000313" key="3">
    <source>
        <dbReference type="EMBL" id="MBW6409190.1"/>
    </source>
</evidence>
<dbReference type="PANTHER" id="PTHR48081">
    <property type="entry name" value="AB HYDROLASE SUPERFAMILY PROTEIN C4A8.06C"/>
    <property type="match status" value="1"/>
</dbReference>
<dbReference type="Pfam" id="PF20434">
    <property type="entry name" value="BD-FAE"/>
    <property type="match status" value="1"/>
</dbReference>
<dbReference type="Proteomes" id="UP001519921">
    <property type="component" value="Unassembled WGS sequence"/>
</dbReference>
<proteinExistence type="predicted"/>
<organism evidence="3 4">
    <name type="scientific">Clostridium weizhouense</name>
    <dbReference type="NCBI Taxonomy" id="2859781"/>
    <lineage>
        <taxon>Bacteria</taxon>
        <taxon>Bacillati</taxon>
        <taxon>Bacillota</taxon>
        <taxon>Clostridia</taxon>
        <taxon>Eubacteriales</taxon>
        <taxon>Clostridiaceae</taxon>
        <taxon>Clostridium</taxon>
    </lineage>
</organism>
<gene>
    <name evidence="3" type="ORF">KYD98_03725</name>
</gene>
<keyword evidence="1 3" id="KW-0378">Hydrolase</keyword>
<dbReference type="InterPro" id="IPR050300">
    <property type="entry name" value="GDXG_lipolytic_enzyme"/>
</dbReference>
<feature type="domain" description="BD-FAE-like" evidence="2">
    <location>
        <begin position="75"/>
        <end position="279"/>
    </location>
</feature>
<dbReference type="PANTHER" id="PTHR48081:SF13">
    <property type="entry name" value="ALPHA_BETA HYDROLASE"/>
    <property type="match status" value="1"/>
</dbReference>
<dbReference type="EMBL" id="JAHXPT010000002">
    <property type="protein sequence ID" value="MBW6409190.1"/>
    <property type="molecule type" value="Genomic_DNA"/>
</dbReference>
<comment type="caution">
    <text evidence="3">The sequence shown here is derived from an EMBL/GenBank/DDBJ whole genome shotgun (WGS) entry which is preliminary data.</text>
</comment>
<protein>
    <submittedName>
        <fullName evidence="3">Alpha/beta hydrolase</fullName>
    </submittedName>
</protein>
<dbReference type="InterPro" id="IPR049492">
    <property type="entry name" value="BD-FAE-like_dom"/>
</dbReference>
<dbReference type="RefSeq" id="WP_219778240.1">
    <property type="nucleotide sequence ID" value="NZ_JAHXPT010000002.1"/>
</dbReference>
<sequence>MKKFLKIFLLIILLFISVTSFIFRKKIMLTYNIVNNLISLNDNINSYNTFNLKPDESMSYKNVVYKNTNNAELTLDIYNPLKNIYKKSPVIVYVHGGSWVYGDKTIPEALSPVLNIFRENGFTIISTSYELMKNKENFQKQICDVKDTIRWIYKNSDSYNLDTDEIGLIGLSSGAHLSLMSAYTSNDQFQDDSELAKFSSKVKYIIDFFGPTDLSLLNTSNLNWDLNNIFNSARLKKEDIINEFNPINYVTSNIPKTLIIHSKSDSLVPYESSLKLYNKCIEANAHAKLFPIENAEHSLSEISSDDIINLSKEILKFIVTNSPL</sequence>
<dbReference type="Gene3D" id="3.40.50.1820">
    <property type="entry name" value="alpha/beta hydrolase"/>
    <property type="match status" value="1"/>
</dbReference>
<dbReference type="GO" id="GO:0016787">
    <property type="term" value="F:hydrolase activity"/>
    <property type="evidence" value="ECO:0007669"/>
    <property type="project" value="UniProtKB-KW"/>
</dbReference>
<evidence type="ECO:0000256" key="1">
    <source>
        <dbReference type="ARBA" id="ARBA00022801"/>
    </source>
</evidence>
<accession>A0ABS7AKK7</accession>
<keyword evidence="4" id="KW-1185">Reference proteome</keyword>
<reference evidence="3 4" key="1">
    <citation type="submission" date="2021-07" db="EMBL/GenBank/DDBJ databases">
        <title>Clostridium weizhouense sp. nov., an anaerobic bacterium isolated from activated sludge of Petroleum wastewater.</title>
        <authorList>
            <person name="Li Q."/>
        </authorList>
    </citation>
    <scope>NUCLEOTIDE SEQUENCE [LARGE SCALE GENOMIC DNA]</scope>
    <source>
        <strain evidence="3 4">YB-6</strain>
    </source>
</reference>
<name>A0ABS7AKK7_9CLOT</name>
<evidence type="ECO:0000259" key="2">
    <source>
        <dbReference type="Pfam" id="PF20434"/>
    </source>
</evidence>
<dbReference type="InterPro" id="IPR029058">
    <property type="entry name" value="AB_hydrolase_fold"/>
</dbReference>
<evidence type="ECO:0000313" key="4">
    <source>
        <dbReference type="Proteomes" id="UP001519921"/>
    </source>
</evidence>
<dbReference type="SUPFAM" id="SSF53474">
    <property type="entry name" value="alpha/beta-Hydrolases"/>
    <property type="match status" value="1"/>
</dbReference>